<protein>
    <submittedName>
        <fullName evidence="1">Uncharacterized protein</fullName>
    </submittedName>
</protein>
<dbReference type="EMBL" id="LAZR01010545">
    <property type="protein sequence ID" value="KKM66374.1"/>
    <property type="molecule type" value="Genomic_DNA"/>
</dbReference>
<accession>A0A0F9J9C3</accession>
<name>A0A0F9J9C3_9ZZZZ</name>
<dbReference type="AlphaFoldDB" id="A0A0F9J9C3"/>
<gene>
    <name evidence="1" type="ORF">LCGC14_1481780</name>
</gene>
<reference evidence="1" key="1">
    <citation type="journal article" date="2015" name="Nature">
        <title>Complex archaea that bridge the gap between prokaryotes and eukaryotes.</title>
        <authorList>
            <person name="Spang A."/>
            <person name="Saw J.H."/>
            <person name="Jorgensen S.L."/>
            <person name="Zaremba-Niedzwiedzka K."/>
            <person name="Martijn J."/>
            <person name="Lind A.E."/>
            <person name="van Eijk R."/>
            <person name="Schleper C."/>
            <person name="Guy L."/>
            <person name="Ettema T.J."/>
        </authorList>
    </citation>
    <scope>NUCLEOTIDE SEQUENCE</scope>
</reference>
<evidence type="ECO:0000313" key="1">
    <source>
        <dbReference type="EMBL" id="KKM66374.1"/>
    </source>
</evidence>
<proteinExistence type="predicted"/>
<comment type="caution">
    <text evidence="1">The sequence shown here is derived from an EMBL/GenBank/DDBJ whole genome shotgun (WGS) entry which is preliminary data.</text>
</comment>
<organism evidence="1">
    <name type="scientific">marine sediment metagenome</name>
    <dbReference type="NCBI Taxonomy" id="412755"/>
    <lineage>
        <taxon>unclassified sequences</taxon>
        <taxon>metagenomes</taxon>
        <taxon>ecological metagenomes</taxon>
    </lineage>
</organism>
<sequence>MNRQQIAAIYDSFPPEQQNIPRTEFIKRAMNTMNPVRCKKILDVMVQKKHQGRVQRAIIDSAITRKGER</sequence>